<comment type="caution">
    <text evidence="1">The sequence shown here is derived from an EMBL/GenBank/DDBJ whole genome shotgun (WGS) entry which is preliminary data.</text>
</comment>
<organism evidence="1 2">
    <name type="scientific">Lutispora saccharofermentans</name>
    <dbReference type="NCBI Taxonomy" id="3024236"/>
    <lineage>
        <taxon>Bacteria</taxon>
        <taxon>Bacillati</taxon>
        <taxon>Bacillota</taxon>
        <taxon>Clostridia</taxon>
        <taxon>Lutisporales</taxon>
        <taxon>Lutisporaceae</taxon>
        <taxon>Lutispora</taxon>
    </lineage>
</organism>
<keyword evidence="2" id="KW-1185">Reference proteome</keyword>
<dbReference type="Proteomes" id="UP001651880">
    <property type="component" value="Unassembled WGS sequence"/>
</dbReference>
<dbReference type="EMBL" id="JAJEKE010000029">
    <property type="protein sequence ID" value="MCQ1531737.1"/>
    <property type="molecule type" value="Genomic_DNA"/>
</dbReference>
<proteinExistence type="predicted"/>
<protein>
    <submittedName>
        <fullName evidence="1">DUF1266 domain-containing protein</fullName>
    </submittedName>
</protein>
<name>A0ABT1NKE4_9FIRM</name>
<accession>A0ABT1NKE4</accession>
<evidence type="ECO:0000313" key="1">
    <source>
        <dbReference type="EMBL" id="MCQ1531737.1"/>
    </source>
</evidence>
<sequence>MRKLKINFNSWEHMGRNYLMAYKLIEGKENESFNEAFEWLITAKESPWVKYRWDLSLKREKANEL</sequence>
<reference evidence="1 2" key="1">
    <citation type="submission" date="2021-10" db="EMBL/GenBank/DDBJ databases">
        <title>Lutispora strain m25 sp. nov., a thermophilic, non-spore-forming bacterium isolated from a lab-scale methanogenic bioreactor digesting anaerobic sludge.</title>
        <authorList>
            <person name="El Houari A."/>
            <person name="Mcdonald J."/>
        </authorList>
    </citation>
    <scope>NUCLEOTIDE SEQUENCE [LARGE SCALE GENOMIC DNA]</scope>
    <source>
        <strain evidence="2">m25</strain>
    </source>
</reference>
<gene>
    <name evidence="1" type="ORF">LJD61_19650</name>
</gene>
<evidence type="ECO:0000313" key="2">
    <source>
        <dbReference type="Proteomes" id="UP001651880"/>
    </source>
</evidence>